<dbReference type="EMBL" id="CP001879">
    <property type="protein sequence ID" value="ADC52127.1"/>
    <property type="molecule type" value="Genomic_DNA"/>
</dbReference>
<organism evidence="2 3">
    <name type="scientific">Alkalihalophilus pseudofirmus (strain ATCC BAA-2126 / JCM 17055 / OF4)</name>
    <name type="common">Bacillus pseudofirmus</name>
    <dbReference type="NCBI Taxonomy" id="398511"/>
    <lineage>
        <taxon>Bacteria</taxon>
        <taxon>Bacillati</taxon>
        <taxon>Bacillota</taxon>
        <taxon>Bacilli</taxon>
        <taxon>Bacillales</taxon>
        <taxon>Bacillaceae</taxon>
        <taxon>Alkalihalophilus</taxon>
    </lineage>
</organism>
<gene>
    <name evidence="2" type="ordered locus">BpOF4_20659</name>
</gene>
<dbReference type="InterPro" id="IPR013597">
    <property type="entry name" value="Mat_intron_G2"/>
</dbReference>
<keyword evidence="2" id="KW-0695">RNA-directed DNA polymerase</keyword>
<dbReference type="InterPro" id="IPR003615">
    <property type="entry name" value="HNH_nuc"/>
</dbReference>
<evidence type="ECO:0000313" key="2">
    <source>
        <dbReference type="EMBL" id="ADC52127.1"/>
    </source>
</evidence>
<dbReference type="SUPFAM" id="SSF56672">
    <property type="entry name" value="DNA/RNA polymerases"/>
    <property type="match status" value="1"/>
</dbReference>
<protein>
    <submittedName>
        <fullName evidence="2">Retron type reverse transcriptase</fullName>
    </submittedName>
</protein>
<dbReference type="Pfam" id="PF08388">
    <property type="entry name" value="GIIM"/>
    <property type="match status" value="1"/>
</dbReference>
<keyword evidence="2" id="KW-0808">Transferase</keyword>
<dbReference type="PROSITE" id="PS50878">
    <property type="entry name" value="RT_POL"/>
    <property type="match status" value="1"/>
</dbReference>
<reference evidence="2 3" key="1">
    <citation type="journal article" date="2011" name="Environ. Microbiol.">
        <title>Genome of alkaliphilic Bacillus pseudofirmus OF4 reveals adaptations that support the ability to grow in an external pH range from 7.5 to 11.4.</title>
        <authorList>
            <person name="Janto B."/>
            <person name="Ahmed A."/>
            <person name="Ito M."/>
            <person name="Liu J."/>
            <person name="Hicks D.B."/>
            <person name="Pagni S."/>
            <person name="Fackelmayer O.J."/>
            <person name="Smith T.A."/>
            <person name="Earl J."/>
            <person name="Elbourne L.D."/>
            <person name="Hassan K."/>
            <person name="Paulsen I.T."/>
            <person name="Kolsto A.B."/>
            <person name="Tourasse N.J."/>
            <person name="Ehrlich G.D."/>
            <person name="Boissy R."/>
            <person name="Ivey D.M."/>
            <person name="Li G."/>
            <person name="Xue Y."/>
            <person name="Ma Y."/>
            <person name="Hu F.Z."/>
            <person name="Krulwich T.A."/>
        </authorList>
    </citation>
    <scope>NUCLEOTIDE SEQUENCE [LARGE SCALE GENOMIC DNA]</scope>
    <source>
        <strain evidence="3">ATCC BAA-2126 / JCM 17055 / OF4</strain>
    </source>
</reference>
<dbReference type="InterPro" id="IPR030931">
    <property type="entry name" value="Group_II_RT_mat"/>
</dbReference>
<dbReference type="NCBIfam" id="TIGR04416">
    <property type="entry name" value="group_II_RT_mat"/>
    <property type="match status" value="1"/>
</dbReference>
<keyword evidence="2" id="KW-0548">Nucleotidyltransferase</keyword>
<dbReference type="InterPro" id="IPR000477">
    <property type="entry name" value="RT_dom"/>
</dbReference>
<sequence>MKVKTCNIKSEIDLQNTLDEMYDLAKNNNEPFYNLIELMKNQQTIMTALHNIKSNKGSKTVGIDNKTIDYYLHLPYEDLVSQVQTCIEDYNPEPVRRKYIPKENSDKLRPLGIPTMIDRIIQEITRLVIEPIAEAKFYKFSYGFRPMRSAEHAMAEILEKARKSKTYWVIEGDIKGYFDNINHNKLITMLWKIGIKDKRVLSIIKKMLKSGIVEEDGEIYPSDLGSPQGGIISPLLANIYLNFFDWMIAEEFDQHHYINNYERRDKGLRAIRRDHKPVYSIRYADDWVVLCSSKKQADTLLIKIRKYLKHQLSLELSEEKTKITNLVEEKASFLGFEFFVEPRKKGKGNKMVAKMIPDRKKSNKKVREINREIRAINKMRLKNVRNIAEHIETINAKIVGLTNYYSIANSSTFFKSWDNRISYQQYRTFKRRNGNKGRWTDLTVKAGDLNNRIARHKGRKDQLYYVEVDNVKVGITKFYFTSTKDGAIRAADSLTPYTKEGRARYEKIKQKKLPLKRQGVSEQYLEHLRSRTWYATKQAEMGNHKYNFEYIMNSEYAYLRDKGKCKCCEIFLVGAYHRHHIDPTLDLDKVNKVKNLASVCTRCHELIHSKRDPHLIFNTQKYAEKILKYRNLLIEKQGYIKNQN</sequence>
<dbReference type="PANTHER" id="PTHR34047">
    <property type="entry name" value="NUCLEAR INTRON MATURASE 1, MITOCHONDRIAL-RELATED"/>
    <property type="match status" value="1"/>
</dbReference>
<evidence type="ECO:0000259" key="1">
    <source>
        <dbReference type="PROSITE" id="PS50878"/>
    </source>
</evidence>
<dbReference type="Pfam" id="PF00078">
    <property type="entry name" value="RVT_1"/>
    <property type="match status" value="1"/>
</dbReference>
<accession>D3G1A1</accession>
<dbReference type="GO" id="GO:0003964">
    <property type="term" value="F:RNA-directed DNA polymerase activity"/>
    <property type="evidence" value="ECO:0007669"/>
    <property type="project" value="UniProtKB-KW"/>
</dbReference>
<dbReference type="InterPro" id="IPR043502">
    <property type="entry name" value="DNA/RNA_pol_sf"/>
</dbReference>
<dbReference type="HOGENOM" id="CLU_013584_14_3_9"/>
<dbReference type="PANTHER" id="PTHR34047:SF8">
    <property type="entry name" value="PROTEIN YKFC"/>
    <property type="match status" value="1"/>
</dbReference>
<evidence type="ECO:0000313" key="3">
    <source>
        <dbReference type="Proteomes" id="UP000001544"/>
    </source>
</evidence>
<feature type="domain" description="Reverse transcriptase" evidence="1">
    <location>
        <begin position="81"/>
        <end position="338"/>
    </location>
</feature>
<keyword evidence="3" id="KW-1185">Reference proteome</keyword>
<dbReference type="Proteomes" id="UP000001544">
    <property type="component" value="Plasmid pBpOF4-01"/>
</dbReference>
<proteinExistence type="predicted"/>
<dbReference type="CDD" id="cd01651">
    <property type="entry name" value="RT_G2_intron"/>
    <property type="match status" value="1"/>
</dbReference>
<dbReference type="AlphaFoldDB" id="D3G1A1"/>
<keyword evidence="2" id="KW-0614">Plasmid</keyword>
<dbReference type="eggNOG" id="COG3344">
    <property type="taxonomic scope" value="Bacteria"/>
</dbReference>
<geneLocation type="plasmid" evidence="2 3">
    <name>pBpOF4-01</name>
</geneLocation>
<dbReference type="InterPro" id="IPR051083">
    <property type="entry name" value="GrpII_Intron_Splice-Mob/Def"/>
</dbReference>
<dbReference type="RefSeq" id="WP_012961041.1">
    <property type="nucleotide sequence ID" value="NC_013792.1"/>
</dbReference>
<name>D3G1A1_ALKPO</name>
<dbReference type="CDD" id="cd00085">
    <property type="entry name" value="HNHc"/>
    <property type="match status" value="1"/>
</dbReference>
<dbReference type="KEGG" id="bpf:BpOF4_20659"/>